<keyword evidence="2" id="KW-0472">Membrane</keyword>
<evidence type="ECO:0000313" key="4">
    <source>
        <dbReference type="EMBL" id="MBL1104020.1"/>
    </source>
</evidence>
<dbReference type="Proteomes" id="UP000621386">
    <property type="component" value="Unassembled WGS sequence"/>
</dbReference>
<dbReference type="InterPro" id="IPR035992">
    <property type="entry name" value="Ricin_B-like_lectins"/>
</dbReference>
<feature type="compositionally biased region" description="Low complexity" evidence="1">
    <location>
        <begin position="610"/>
        <end position="627"/>
    </location>
</feature>
<evidence type="ECO:0000313" key="5">
    <source>
        <dbReference type="Proteomes" id="UP000621386"/>
    </source>
</evidence>
<evidence type="ECO:0000259" key="3">
    <source>
        <dbReference type="Pfam" id="PF00652"/>
    </source>
</evidence>
<feature type="compositionally biased region" description="Low complexity" evidence="1">
    <location>
        <begin position="351"/>
        <end position="364"/>
    </location>
</feature>
<proteinExistence type="predicted"/>
<dbReference type="Pfam" id="PF00652">
    <property type="entry name" value="Ricin_B_lectin"/>
    <property type="match status" value="1"/>
</dbReference>
<feature type="domain" description="Ricin B lectin" evidence="3">
    <location>
        <begin position="468"/>
        <end position="590"/>
    </location>
</feature>
<feature type="region of interest" description="Disordered" evidence="1">
    <location>
        <begin position="267"/>
        <end position="397"/>
    </location>
</feature>
<gene>
    <name evidence="4" type="ORF">JK361_05255</name>
</gene>
<dbReference type="InterPro" id="IPR000772">
    <property type="entry name" value="Ricin_B_lectin"/>
</dbReference>
<reference evidence="4 5" key="1">
    <citation type="submission" date="2021-01" db="EMBL/GenBank/DDBJ databases">
        <title>WGS of actinomycetes isolated from Thailand.</title>
        <authorList>
            <person name="Thawai C."/>
        </authorList>
    </citation>
    <scope>NUCLEOTIDE SEQUENCE [LARGE SCALE GENOMIC DNA]</scope>
    <source>
        <strain evidence="4 5">CH5-8</strain>
    </source>
</reference>
<evidence type="ECO:0000256" key="1">
    <source>
        <dbReference type="SAM" id="MobiDB-lite"/>
    </source>
</evidence>
<name>A0ABS1NW47_9ACTN</name>
<feature type="compositionally biased region" description="Basic and acidic residues" evidence="1">
    <location>
        <begin position="376"/>
        <end position="389"/>
    </location>
</feature>
<dbReference type="PROSITE" id="PS50231">
    <property type="entry name" value="RICIN_B_LECTIN"/>
    <property type="match status" value="1"/>
</dbReference>
<keyword evidence="5" id="KW-1185">Reference proteome</keyword>
<dbReference type="EMBL" id="JAERRH010000002">
    <property type="protein sequence ID" value="MBL1104020.1"/>
    <property type="molecule type" value="Genomic_DNA"/>
</dbReference>
<protein>
    <submittedName>
        <fullName evidence="4">Ricin-type beta-trefoil lectin domain protein</fullName>
    </submittedName>
</protein>
<evidence type="ECO:0000256" key="2">
    <source>
        <dbReference type="SAM" id="Phobius"/>
    </source>
</evidence>
<feature type="compositionally biased region" description="Low complexity" evidence="1">
    <location>
        <begin position="269"/>
        <end position="318"/>
    </location>
</feature>
<accession>A0ABS1NW47</accession>
<keyword evidence="2" id="KW-1133">Transmembrane helix</keyword>
<feature type="transmembrane region" description="Helical" evidence="2">
    <location>
        <begin position="405"/>
        <end position="426"/>
    </location>
</feature>
<sequence>MTEEGPSDEQLSAELKKWTGASPALHPVGELLDRHWAAALAYARLCTDGPRAAGMLTTAAFTRLFGASLRQNGPSAAWRPQLLVAVRQIAAEWDGDGRREHLHPALRTGTGAGERAAARLLPPPGRRLLSRAFQRVPEMSRAVLWHAEVEAEPLAVPAALLGLDEEDARVELRRARERLREECLQAHREFAPENECRRYLRMLDVTFRRGGTEIDPDLREHLAGCSHCGRTAEQLARFNDGLGLALAEAVLGWGALGYLESRADRAEESAAPAPAGPGAPADRNAAAPRGGDAGAPPAGEAFAPVASAAPHGGAAPRPAGGGGPGRRRAGASSDAAEGIEPAPASRRSLQRAESASCRSAQRAESASRRSPQRAESASRHPEQRAEPATRRSAQRAARRARRRNLALAIGTVGGLVVLPLVLWSVLGSDGTPASGAAGRPSRTPGKDAASPGGSWAGAPTETQGALRGRLNNTASGLCVDVVGEKAVQGAETELTACSADATQQWTYETDGLLRSAAAPDLCLDSHLGYSVRLAPCAATGRAARDIHYDFTLQGALVPRWNQELALTPAATDGSGALVLKTRAAGTAQRWSVDAAHADLRMENVNWDSDSTPVPAGGAPGGTASEPTAPAPSAPPKASAAPTPTAPAPSPTVTADPCTEHPEYCGWGGGRHRHRH</sequence>
<dbReference type="SUPFAM" id="SSF50370">
    <property type="entry name" value="Ricin B-like lectins"/>
    <property type="match status" value="1"/>
</dbReference>
<dbReference type="RefSeq" id="WP_201814475.1">
    <property type="nucleotide sequence ID" value="NZ_JAERRH010000002.1"/>
</dbReference>
<feature type="region of interest" description="Disordered" evidence="1">
    <location>
        <begin position="431"/>
        <end position="461"/>
    </location>
</feature>
<dbReference type="Gene3D" id="2.80.10.50">
    <property type="match status" value="1"/>
</dbReference>
<feature type="region of interest" description="Disordered" evidence="1">
    <location>
        <begin position="603"/>
        <end position="675"/>
    </location>
</feature>
<comment type="caution">
    <text evidence="4">The sequence shown here is derived from an EMBL/GenBank/DDBJ whole genome shotgun (WGS) entry which is preliminary data.</text>
</comment>
<keyword evidence="2" id="KW-0812">Transmembrane</keyword>
<feature type="compositionally biased region" description="Low complexity" evidence="1">
    <location>
        <begin position="448"/>
        <end position="459"/>
    </location>
</feature>
<organism evidence="4 5">
    <name type="scientific">Streptomyces musisoli</name>
    <dbReference type="NCBI Taxonomy" id="2802280"/>
    <lineage>
        <taxon>Bacteria</taxon>
        <taxon>Bacillati</taxon>
        <taxon>Actinomycetota</taxon>
        <taxon>Actinomycetes</taxon>
        <taxon>Kitasatosporales</taxon>
        <taxon>Streptomycetaceae</taxon>
        <taxon>Streptomyces</taxon>
    </lineage>
</organism>